<reference evidence="3" key="1">
    <citation type="journal article" date="2012" name="J. Bacteriol.">
        <title>Genome sequences of type strains of seven species of the marine bacterium Pseudoalteromonas.</title>
        <authorList>
            <person name="Xie B.B."/>
            <person name="Shu Y.L."/>
            <person name="Qin Q.L."/>
            <person name="Rong J.C."/>
            <person name="Zhang X.Y."/>
            <person name="Chen X.L."/>
            <person name="Shi M."/>
            <person name="He H.L."/>
            <person name="Zhou B.C."/>
            <person name="Zhang Y.Z."/>
        </authorList>
    </citation>
    <scope>NUCLEOTIDE SEQUENCE</scope>
    <source>
        <strain evidence="3">DSM 8771</strain>
    </source>
</reference>
<proteinExistence type="predicted"/>
<dbReference type="AlphaFoldDB" id="A0AAD4AMB3"/>
<dbReference type="Proteomes" id="UP000016487">
    <property type="component" value="Unassembled WGS sequence"/>
</dbReference>
<feature type="compositionally biased region" description="Basic residues" evidence="1">
    <location>
        <begin position="1"/>
        <end position="13"/>
    </location>
</feature>
<feature type="transmembrane region" description="Helical" evidence="2">
    <location>
        <begin position="174"/>
        <end position="194"/>
    </location>
</feature>
<evidence type="ECO:0000256" key="2">
    <source>
        <dbReference type="SAM" id="Phobius"/>
    </source>
</evidence>
<evidence type="ECO:0000313" key="3">
    <source>
        <dbReference type="EMBL" id="KAF7775149.1"/>
    </source>
</evidence>
<reference evidence="3" key="2">
    <citation type="submission" date="2015-03" db="EMBL/GenBank/DDBJ databases">
        <title>Genome sequence of Pseudoalteromonas citrea.</title>
        <authorList>
            <person name="Xie B.-B."/>
            <person name="Rong J.-C."/>
            <person name="Qin Q.-L."/>
            <person name="Zhang Y.-Z."/>
        </authorList>
    </citation>
    <scope>NUCLEOTIDE SEQUENCE</scope>
    <source>
        <strain evidence="3">DSM 8771</strain>
    </source>
</reference>
<name>A0AAD4AMB3_9GAMM</name>
<keyword evidence="2" id="KW-0472">Membrane</keyword>
<accession>A0AAD4AMB3</accession>
<evidence type="ECO:0000313" key="4">
    <source>
        <dbReference type="Proteomes" id="UP000016487"/>
    </source>
</evidence>
<feature type="region of interest" description="Disordered" evidence="1">
    <location>
        <begin position="1"/>
        <end position="22"/>
    </location>
</feature>
<organism evidence="3 4">
    <name type="scientific">Pseudoalteromonas citrea</name>
    <dbReference type="NCBI Taxonomy" id="43655"/>
    <lineage>
        <taxon>Bacteria</taxon>
        <taxon>Pseudomonadati</taxon>
        <taxon>Pseudomonadota</taxon>
        <taxon>Gammaproteobacteria</taxon>
        <taxon>Alteromonadales</taxon>
        <taxon>Pseudoalteromonadaceae</taxon>
        <taxon>Pseudoalteromonas</taxon>
    </lineage>
</organism>
<evidence type="ECO:0000256" key="1">
    <source>
        <dbReference type="SAM" id="MobiDB-lite"/>
    </source>
</evidence>
<gene>
    <name evidence="3" type="ORF">PCIT_a1268</name>
</gene>
<protein>
    <submittedName>
        <fullName evidence="3">Uncharacterized protein</fullName>
    </submittedName>
</protein>
<comment type="caution">
    <text evidence="3">The sequence shown here is derived from an EMBL/GenBank/DDBJ whole genome shotgun (WGS) entry which is preliminary data.</text>
</comment>
<dbReference type="EMBL" id="AHBZ03000012">
    <property type="protein sequence ID" value="KAF7775149.1"/>
    <property type="molecule type" value="Genomic_DNA"/>
</dbReference>
<keyword evidence="2" id="KW-0812">Transmembrane</keyword>
<keyword evidence="2" id="KW-1133">Transmembrane helix</keyword>
<dbReference type="RefSeq" id="WP_010364773.1">
    <property type="nucleotide sequence ID" value="NZ_AHBZ03000012.1"/>
</dbReference>
<sequence length="195" mass="22832">MKPHTTIKARHSMSVRPKSQHTTQNITSFFQHHLFKKNSELQSLKEENQHLKLQLCRYKALTNKFFEKLQRIKARSQLQLLTLSSVNKRLERHVSRLQRLSIQLIRHRSQSQQQLNQQRITIQNIQHTLTTKNHELITAAHSYTQLVSGHTCCKAELQNSNQSNHQLQKRNFRLRVGIAALVTINLTLLTVLILL</sequence>